<dbReference type="InterPro" id="IPR012334">
    <property type="entry name" value="Pectin_lyas_fold"/>
</dbReference>
<name>A0A832MKF7_UNCEI</name>
<dbReference type="EMBL" id="DSQF01000020">
    <property type="protein sequence ID" value="HGZ43790.1"/>
    <property type="molecule type" value="Genomic_DNA"/>
</dbReference>
<feature type="domain" description="Right handed beta helix" evidence="1">
    <location>
        <begin position="567"/>
        <end position="683"/>
    </location>
</feature>
<evidence type="ECO:0000313" key="2">
    <source>
        <dbReference type="EMBL" id="HGZ43790.1"/>
    </source>
</evidence>
<sequence length="848" mass="88258">MFVPDVPWLALAALASGAPARTFTIRADGTGDRPGLGAALVPLAPPDPFDADSPIVEPGLLDADPRFCGPLGGDCTLGRDSPCGPAGPFGPTGARGVACAPTASAPEAPRGTGLTLDPNPAHGPVAFAMPAAAGAWSVEVFAAAGETLRGEGQGESGRVAPGVHLARDEAGGAREARRFVWLGRLDARTECAAGPPAGGGARRGRESGIMRIIRRWAALAAWVSAALVVRVPVAGAGPPLVVAADGSGDVRTIAAAIDTMRRGAQTDSIILMPGHYDEMLGREVNGLTLWAPGGPTVTSVRGLVLPETNPFYGCAVSGSYEGLRFLETVKIPCNNDRVRWKNCIFEEGLVGQGDYWPGVIEDCTFRGPTRLDYQSNVIRNCVFESAPLFVRNGIGGLFIENCTFKGPADTLVVVRVRDDSGIIFRGCRFEGARVAIEGDQRWGGSNTLWFDRCAFEDVDVGITAPVRRIPTIYFLGLHFGIKNSTFRNFGSAVRLDPAGRTTVSLERIDLTGARGAALDLHVNHVRLEDVMIAGSAEEGARIRLRPSYGGDMGGGYWPGGLEVSGATVAGNAGHGLSVTVDEDSTLFEGSVVVRDSRFERNRGHGLRVVGTQVLLERNVASGNDSAGIGVDLRMWQTPVPVCSVRSNTVVGHGADGIVVRDRTATANIIVERNIVARSVGAGVRLGVRALAVARWNDLWSNAGGAVAGPIAAVENLDVNPLFCDESAGDFALASGSPCAPGGAYGQIGASGVGRGAPLTAPAQAASRLALGPNPALGEVRFTVPAGAGPARLEVFDLAGRRLWAREGAGGEVRWSGEARAGVAPAGVYLVRVSGAHGAESRRFVWLGR</sequence>
<dbReference type="SUPFAM" id="SSF51126">
    <property type="entry name" value="Pectin lyase-like"/>
    <property type="match status" value="2"/>
</dbReference>
<dbReference type="SMART" id="SM00710">
    <property type="entry name" value="PbH1"/>
    <property type="match status" value="7"/>
</dbReference>
<dbReference type="Gene3D" id="2.160.20.10">
    <property type="entry name" value="Single-stranded right-handed beta-helix, Pectin lyase-like"/>
    <property type="match status" value="2"/>
</dbReference>
<dbReference type="InterPro" id="IPR006626">
    <property type="entry name" value="PbH1"/>
</dbReference>
<dbReference type="InterPro" id="IPR039448">
    <property type="entry name" value="Beta_helix"/>
</dbReference>
<organism evidence="2">
    <name type="scientific">Eiseniibacteriota bacterium</name>
    <dbReference type="NCBI Taxonomy" id="2212470"/>
    <lineage>
        <taxon>Bacteria</taxon>
        <taxon>Candidatus Eiseniibacteriota</taxon>
    </lineage>
</organism>
<reference evidence="2" key="1">
    <citation type="journal article" date="2020" name="mSystems">
        <title>Genome- and Community-Level Interaction Insights into Carbon Utilization and Element Cycling Functions of Hydrothermarchaeota in Hydrothermal Sediment.</title>
        <authorList>
            <person name="Zhou Z."/>
            <person name="Liu Y."/>
            <person name="Xu W."/>
            <person name="Pan J."/>
            <person name="Luo Z.H."/>
            <person name="Li M."/>
        </authorList>
    </citation>
    <scope>NUCLEOTIDE SEQUENCE [LARGE SCALE GENOMIC DNA]</scope>
    <source>
        <strain evidence="2">SpSt-381</strain>
    </source>
</reference>
<dbReference type="Pfam" id="PF13229">
    <property type="entry name" value="Beta_helix"/>
    <property type="match status" value="1"/>
</dbReference>
<proteinExistence type="predicted"/>
<comment type="caution">
    <text evidence="2">The sequence shown here is derived from an EMBL/GenBank/DDBJ whole genome shotgun (WGS) entry which is preliminary data.</text>
</comment>
<dbReference type="AlphaFoldDB" id="A0A832MKF7"/>
<protein>
    <recommendedName>
        <fullName evidence="1">Right handed beta helix domain-containing protein</fullName>
    </recommendedName>
</protein>
<accession>A0A832MKF7</accession>
<dbReference type="InterPro" id="IPR011050">
    <property type="entry name" value="Pectin_lyase_fold/virulence"/>
</dbReference>
<evidence type="ECO:0000259" key="1">
    <source>
        <dbReference type="Pfam" id="PF13229"/>
    </source>
</evidence>
<gene>
    <name evidence="2" type="ORF">ENR23_10265</name>
</gene>